<dbReference type="InterPro" id="IPR042099">
    <property type="entry name" value="ANL_N_sf"/>
</dbReference>
<proteinExistence type="predicted"/>
<dbReference type="PANTHER" id="PTHR43767">
    <property type="entry name" value="LONG-CHAIN-FATTY-ACID--COA LIGASE"/>
    <property type="match status" value="1"/>
</dbReference>
<dbReference type="Pfam" id="PF00501">
    <property type="entry name" value="AMP-binding"/>
    <property type="match status" value="1"/>
</dbReference>
<keyword evidence="3" id="KW-1185">Reference proteome</keyword>
<evidence type="ECO:0000313" key="2">
    <source>
        <dbReference type="EMBL" id="GAA1912914.1"/>
    </source>
</evidence>
<dbReference type="Proteomes" id="UP001501303">
    <property type="component" value="Unassembled WGS sequence"/>
</dbReference>
<accession>A0ABN2P5B1</accession>
<organism evidence="2 3">
    <name type="scientific">Streptomyces sodiiphilus</name>
    <dbReference type="NCBI Taxonomy" id="226217"/>
    <lineage>
        <taxon>Bacteria</taxon>
        <taxon>Bacillati</taxon>
        <taxon>Actinomycetota</taxon>
        <taxon>Actinomycetes</taxon>
        <taxon>Kitasatosporales</taxon>
        <taxon>Streptomycetaceae</taxon>
        <taxon>Streptomyces</taxon>
    </lineage>
</organism>
<dbReference type="InterPro" id="IPR050237">
    <property type="entry name" value="ATP-dep_AMP-bd_enzyme"/>
</dbReference>
<gene>
    <name evidence="2" type="ORF">GCM10009716_23310</name>
</gene>
<feature type="domain" description="AMP-dependent synthetase/ligase" evidence="1">
    <location>
        <begin position="18"/>
        <end position="308"/>
    </location>
</feature>
<dbReference type="InterPro" id="IPR000873">
    <property type="entry name" value="AMP-dep_synth/lig_dom"/>
</dbReference>
<comment type="caution">
    <text evidence="2">The sequence shown here is derived from an EMBL/GenBank/DDBJ whole genome shotgun (WGS) entry which is preliminary data.</text>
</comment>
<name>A0ABN2P5B1_9ACTN</name>
<dbReference type="EMBL" id="BAAAMJ010000020">
    <property type="protein sequence ID" value="GAA1912914.1"/>
    <property type="molecule type" value="Genomic_DNA"/>
</dbReference>
<reference evidence="2 3" key="1">
    <citation type="journal article" date="2019" name="Int. J. Syst. Evol. Microbiol.">
        <title>The Global Catalogue of Microorganisms (GCM) 10K type strain sequencing project: providing services to taxonomists for standard genome sequencing and annotation.</title>
        <authorList>
            <consortium name="The Broad Institute Genomics Platform"/>
            <consortium name="The Broad Institute Genome Sequencing Center for Infectious Disease"/>
            <person name="Wu L."/>
            <person name="Ma J."/>
        </authorList>
    </citation>
    <scope>NUCLEOTIDE SEQUENCE [LARGE SCALE GENOMIC DNA]</scope>
    <source>
        <strain evidence="2 3">JCM 13581</strain>
    </source>
</reference>
<dbReference type="SUPFAM" id="SSF56801">
    <property type="entry name" value="Acetyl-CoA synthetase-like"/>
    <property type="match status" value="1"/>
</dbReference>
<sequence>MPRLLRGLATVMTSVLTQAVRRHPPTARALRTADGRSVSYGELLRLTSVMADGLAERGVTAGRTVAFILRNSVEHVAAILAVADLGARYVPLLNAFDDAGISRALARTETVLLITDGHREVRGRPGLPLVRVSELSRSTAAPPAPAGAPHQGVFRLLWSSGSPGFPKVIAWRQDAFLSERLRWLANTAITSSDVFFCRHPLDVTAATDLHMFPALLCGGELVLADPAASPVKLLHQLAGSRATVMSALPHHYAELVRARQQPRPVTGSVVELSRLRLPLCPGASLSPRLVRDARRILGIHIRRIHGPTAYGLALSEVRGR</sequence>
<evidence type="ECO:0000313" key="3">
    <source>
        <dbReference type="Proteomes" id="UP001501303"/>
    </source>
</evidence>
<dbReference type="Gene3D" id="3.40.50.12780">
    <property type="entry name" value="N-terminal domain of ligase-like"/>
    <property type="match status" value="1"/>
</dbReference>
<dbReference type="PANTHER" id="PTHR43767:SF1">
    <property type="entry name" value="NONRIBOSOMAL PEPTIDE SYNTHASE PES1 (EUROFUNG)-RELATED"/>
    <property type="match status" value="1"/>
</dbReference>
<evidence type="ECO:0000259" key="1">
    <source>
        <dbReference type="Pfam" id="PF00501"/>
    </source>
</evidence>
<protein>
    <recommendedName>
        <fullName evidence="1">AMP-dependent synthetase/ligase domain-containing protein</fullName>
    </recommendedName>
</protein>